<dbReference type="Proteomes" id="UP001234297">
    <property type="component" value="Chromosome 7"/>
</dbReference>
<protein>
    <submittedName>
        <fullName evidence="1">Uncharacterized protein</fullName>
    </submittedName>
</protein>
<comment type="caution">
    <text evidence="1">The sequence shown here is derived from an EMBL/GenBank/DDBJ whole genome shotgun (WGS) entry which is preliminary data.</text>
</comment>
<proteinExistence type="predicted"/>
<name>A0ACC2L872_PERAE</name>
<evidence type="ECO:0000313" key="2">
    <source>
        <dbReference type="Proteomes" id="UP001234297"/>
    </source>
</evidence>
<organism evidence="1 2">
    <name type="scientific">Persea americana</name>
    <name type="common">Avocado</name>
    <dbReference type="NCBI Taxonomy" id="3435"/>
    <lineage>
        <taxon>Eukaryota</taxon>
        <taxon>Viridiplantae</taxon>
        <taxon>Streptophyta</taxon>
        <taxon>Embryophyta</taxon>
        <taxon>Tracheophyta</taxon>
        <taxon>Spermatophyta</taxon>
        <taxon>Magnoliopsida</taxon>
        <taxon>Magnoliidae</taxon>
        <taxon>Laurales</taxon>
        <taxon>Lauraceae</taxon>
        <taxon>Persea</taxon>
    </lineage>
</organism>
<keyword evidence="2" id="KW-1185">Reference proteome</keyword>
<reference evidence="1 2" key="1">
    <citation type="journal article" date="2022" name="Hortic Res">
        <title>A haplotype resolved chromosomal level avocado genome allows analysis of novel avocado genes.</title>
        <authorList>
            <person name="Nath O."/>
            <person name="Fletcher S.J."/>
            <person name="Hayward A."/>
            <person name="Shaw L.M."/>
            <person name="Masouleh A.K."/>
            <person name="Furtado A."/>
            <person name="Henry R.J."/>
            <person name="Mitter N."/>
        </authorList>
    </citation>
    <scope>NUCLEOTIDE SEQUENCE [LARGE SCALE GENOMIC DNA]</scope>
    <source>
        <strain evidence="2">cv. Hass</strain>
    </source>
</reference>
<sequence length="152" mass="17923">MVRLWFLREVSDKVELKDKVGESDLLKALENTAPVALGGNWDEKMEASFITNFGRQRRYKYNSIRDLLRLIRNKLNHYGELPKEIQELLGSVPEGFYNYFASRFPKLFIEVYKVIYNHCRKEDNFRIYFTSNNLHKTVGGQLQDLCSELQHG</sequence>
<accession>A0ACC2L872</accession>
<dbReference type="EMBL" id="CM056815">
    <property type="protein sequence ID" value="KAJ8629312.1"/>
    <property type="molecule type" value="Genomic_DNA"/>
</dbReference>
<gene>
    <name evidence="1" type="ORF">MRB53_022635</name>
</gene>
<evidence type="ECO:0000313" key="1">
    <source>
        <dbReference type="EMBL" id="KAJ8629312.1"/>
    </source>
</evidence>